<dbReference type="RefSeq" id="WP_174702882.1">
    <property type="nucleotide sequence ID" value="NZ_JABURA010000001.1"/>
</dbReference>
<dbReference type="InterPro" id="IPR017850">
    <property type="entry name" value="Alkaline_phosphatase_core_sf"/>
</dbReference>
<accession>A0A8J8GP26</accession>
<dbReference type="Gene3D" id="3.40.720.10">
    <property type="entry name" value="Alkaline Phosphatase, subunit A"/>
    <property type="match status" value="1"/>
</dbReference>
<gene>
    <name evidence="1" type="ORF">HT576_19690</name>
</gene>
<protein>
    <submittedName>
        <fullName evidence="1">Uncharacterized protein</fullName>
    </submittedName>
</protein>
<proteinExistence type="predicted"/>
<dbReference type="EMBL" id="JABURA010000001">
    <property type="protein sequence ID" value="NUB93231.1"/>
    <property type="molecule type" value="Genomic_DNA"/>
</dbReference>
<evidence type="ECO:0000313" key="1">
    <source>
        <dbReference type="EMBL" id="NUB93231.1"/>
    </source>
</evidence>
<dbReference type="Proteomes" id="UP000728647">
    <property type="component" value="Unassembled WGS sequence"/>
</dbReference>
<dbReference type="SUPFAM" id="SSF53649">
    <property type="entry name" value="Alkaline phosphatase-like"/>
    <property type="match status" value="1"/>
</dbReference>
<dbReference type="AlphaFoldDB" id="A0A8J8GP26"/>
<reference evidence="1" key="1">
    <citation type="submission" date="2020-06" db="EMBL/GenBank/DDBJ databases">
        <title>Haloterrigena sp. nov., an extremely halophilic archaeon isolated from a saline sediment.</title>
        <authorList>
            <person name="Liu B.-B."/>
        </authorList>
    </citation>
    <scope>NUCLEOTIDE SEQUENCE</scope>
    <source>
        <strain evidence="1">SYSU A121-1</strain>
    </source>
</reference>
<name>A0A8J8GP26_9EURY</name>
<dbReference type="OrthoDB" id="100846at2157"/>
<organism evidence="1 2">
    <name type="scientific">Haloterrigena gelatinilytica</name>
    <dbReference type="NCBI Taxonomy" id="2741724"/>
    <lineage>
        <taxon>Archaea</taxon>
        <taxon>Methanobacteriati</taxon>
        <taxon>Methanobacteriota</taxon>
        <taxon>Stenosarchaea group</taxon>
        <taxon>Halobacteria</taxon>
        <taxon>Halobacteriales</taxon>
        <taxon>Natrialbaceae</taxon>
        <taxon>Haloterrigena</taxon>
    </lineage>
</organism>
<evidence type="ECO:0000313" key="2">
    <source>
        <dbReference type="Proteomes" id="UP000728647"/>
    </source>
</evidence>
<comment type="caution">
    <text evidence="1">The sequence shown here is derived from an EMBL/GenBank/DDBJ whole genome shotgun (WGS) entry which is preliminary data.</text>
</comment>
<sequence length="266" mass="30311">MIDEDWDTLVLLDACRFDDFEEVNDIPGKLNYKISQGVDSPKFLERNFVGRELSDVVYVTSNPHVRKLGDDVFHDIIMEPLSNWDSEMGCVMPGTVTASAIEAHDEYPNKRIIVHYMQPHDPPIGAIGREMMERTGISGMRSSAEERTFNSIRTGEINEEFARKAYRETLQIALDDVRELINSIDGKVVISSDHGEMFGEKPYRLLPELYEHFNNPKAVELCKVPWLTVDANDTRRTIEAGSDPHDIDPVDHNTIEDQLEALGYKE</sequence>